<feature type="region of interest" description="Disordered" evidence="1">
    <location>
        <begin position="427"/>
        <end position="467"/>
    </location>
</feature>
<reference evidence="2" key="1">
    <citation type="submission" date="2023-03" db="EMBL/GenBank/DDBJ databases">
        <title>Massive genome expansion in bonnet fungi (Mycena s.s.) driven by repeated elements and novel gene families across ecological guilds.</title>
        <authorList>
            <consortium name="Lawrence Berkeley National Laboratory"/>
            <person name="Harder C.B."/>
            <person name="Miyauchi S."/>
            <person name="Viragh M."/>
            <person name="Kuo A."/>
            <person name="Thoen E."/>
            <person name="Andreopoulos B."/>
            <person name="Lu D."/>
            <person name="Skrede I."/>
            <person name="Drula E."/>
            <person name="Henrissat B."/>
            <person name="Morin E."/>
            <person name="Kohler A."/>
            <person name="Barry K."/>
            <person name="LaButti K."/>
            <person name="Morin E."/>
            <person name="Salamov A."/>
            <person name="Lipzen A."/>
            <person name="Mereny Z."/>
            <person name="Hegedus B."/>
            <person name="Baldrian P."/>
            <person name="Stursova M."/>
            <person name="Weitz H."/>
            <person name="Taylor A."/>
            <person name="Grigoriev I.V."/>
            <person name="Nagy L.G."/>
            <person name="Martin F."/>
            <person name="Kauserud H."/>
        </authorList>
    </citation>
    <scope>NUCLEOTIDE SEQUENCE</scope>
    <source>
        <strain evidence="2">CBHHK200</strain>
    </source>
</reference>
<accession>A0AAD6S121</accession>
<feature type="compositionally biased region" description="Pro residues" evidence="1">
    <location>
        <begin position="374"/>
        <end position="384"/>
    </location>
</feature>
<feature type="compositionally biased region" description="Low complexity" evidence="1">
    <location>
        <begin position="328"/>
        <end position="353"/>
    </location>
</feature>
<feature type="region of interest" description="Disordered" evidence="1">
    <location>
        <begin position="327"/>
        <end position="409"/>
    </location>
</feature>
<feature type="compositionally biased region" description="Pro residues" evidence="1">
    <location>
        <begin position="446"/>
        <end position="457"/>
    </location>
</feature>
<organism evidence="2 3">
    <name type="scientific">Mycena alexandri</name>
    <dbReference type="NCBI Taxonomy" id="1745969"/>
    <lineage>
        <taxon>Eukaryota</taxon>
        <taxon>Fungi</taxon>
        <taxon>Dikarya</taxon>
        <taxon>Basidiomycota</taxon>
        <taxon>Agaricomycotina</taxon>
        <taxon>Agaricomycetes</taxon>
        <taxon>Agaricomycetidae</taxon>
        <taxon>Agaricales</taxon>
        <taxon>Marasmiineae</taxon>
        <taxon>Mycenaceae</taxon>
        <taxon>Mycena</taxon>
    </lineage>
</organism>
<keyword evidence="3" id="KW-1185">Reference proteome</keyword>
<feature type="compositionally biased region" description="Polar residues" evidence="1">
    <location>
        <begin position="1"/>
        <end position="17"/>
    </location>
</feature>
<dbReference type="EMBL" id="JARJCM010000301">
    <property type="protein sequence ID" value="KAJ7019261.1"/>
    <property type="molecule type" value="Genomic_DNA"/>
</dbReference>
<feature type="region of interest" description="Disordered" evidence="1">
    <location>
        <begin position="541"/>
        <end position="602"/>
    </location>
</feature>
<comment type="caution">
    <text evidence="2">The sequence shown here is derived from an EMBL/GenBank/DDBJ whole genome shotgun (WGS) entry which is preliminary data.</text>
</comment>
<feature type="compositionally biased region" description="Basic and acidic residues" evidence="1">
    <location>
        <begin position="895"/>
        <end position="912"/>
    </location>
</feature>
<sequence>MPPNGEASSSRTATTTGDARKKRGTPSDFQGARMEFLKANLDAYAEHSKKKTLITEFWPQLFHSYWRLFPWRLPLTEEPAPGCAADPNAAEAAFKAVDLNLTEAEQAEKSKVQTDIKAKIKRWFNRQRPGTMGIYANPYFAHLKLLRAQDGSAPKRMPDYQYYMQHQDFKQGVAMRFIEESGGVPKRQHMALRCDIARDMLAAEPQEVRARISEESTAAHDAAMDAYTESADGVPSADPEIQKECRKNFLNIVSPLLQGLQAYTGYTLNLTAARIDEGRLECASANAGTVGGKSWSKWDEGSYSQMLTGFGRFVHASYLESLGLPPDGTTSAPSASTGPSASASSSSSASAAAIGANMMQLSTEDDDSSASNPTAPPPPPPPIAPNFDVQMGPPPPPPLDEDDDDDIMSGAILPAFSRPSFLPVATAPMASSTSTSAPPASSTSAPPAPSTSAPPAPSTSAAPAPAAGLPSVDAAMARMAELDRQVVRSDAFGVRRMNVALHAEVVAMPDVTRGEYNAAAEAHGANGGAGALVDGVICGNEKERTHEEEDSRKAKRTRKGEEEEWSGSESGSDTGTETETETQPAKAVTTRARGGGKSKGDTGAVAQWAEKLKSMLLEGAVEGLVDAWWALEASTKFVSKTKSHPTTSRPREVGLWVKSARKGTPQVIPESFGEGWWVWWRGINPEWRVSNEWLFECGGVLRWWRLAAGTEPRDWIRAVEDVKWVLQKMVGDVPDVAQTLETPSPTPAARMAGTAAPVLAGELRSAASAGNVVGMETAAASGRAARGEQREAEKVAREREAEEAAREREAEEAAREREAEEAARQREAEEAARQQREAEKVAREREAEEAAREREAEKVAEDAARLQAGTGEGEGGGREEEEGGGSAKRSSSYCRRAEREAGVPRECAERQRMPPLNGRSSAKLRWVILVGGQGGIM</sequence>
<evidence type="ECO:0000313" key="3">
    <source>
        <dbReference type="Proteomes" id="UP001218188"/>
    </source>
</evidence>
<gene>
    <name evidence="2" type="ORF">C8F04DRAFT_1276504</name>
</gene>
<protein>
    <submittedName>
        <fullName evidence="2">Uncharacterized protein</fullName>
    </submittedName>
</protein>
<feature type="compositionally biased region" description="Low complexity" evidence="1">
    <location>
        <begin position="567"/>
        <end position="577"/>
    </location>
</feature>
<feature type="compositionally biased region" description="Basic and acidic residues" evidence="1">
    <location>
        <begin position="785"/>
        <end position="864"/>
    </location>
</feature>
<evidence type="ECO:0000313" key="2">
    <source>
        <dbReference type="EMBL" id="KAJ7019261.1"/>
    </source>
</evidence>
<dbReference type="Proteomes" id="UP001218188">
    <property type="component" value="Unassembled WGS sequence"/>
</dbReference>
<proteinExistence type="predicted"/>
<feature type="compositionally biased region" description="Low complexity" evidence="1">
    <location>
        <begin position="427"/>
        <end position="445"/>
    </location>
</feature>
<evidence type="ECO:0000256" key="1">
    <source>
        <dbReference type="SAM" id="MobiDB-lite"/>
    </source>
</evidence>
<feature type="region of interest" description="Disordered" evidence="1">
    <location>
        <begin position="1"/>
        <end position="29"/>
    </location>
</feature>
<name>A0AAD6S121_9AGAR</name>
<feature type="region of interest" description="Disordered" evidence="1">
    <location>
        <begin position="780"/>
        <end position="919"/>
    </location>
</feature>
<dbReference type="AlphaFoldDB" id="A0AAD6S121"/>
<feature type="compositionally biased region" description="Low complexity" evidence="1">
    <location>
        <begin position="458"/>
        <end position="467"/>
    </location>
</feature>
<feature type="compositionally biased region" description="Basic and acidic residues" evidence="1">
    <location>
        <begin position="541"/>
        <end position="552"/>
    </location>
</feature>